<proteinExistence type="predicted"/>
<dbReference type="Proteomes" id="UP000011863">
    <property type="component" value="Chromosome"/>
</dbReference>
<accession>A0A6C7EFE4</accession>
<evidence type="ECO:0000313" key="2">
    <source>
        <dbReference type="Proteomes" id="UP000011863"/>
    </source>
</evidence>
<reference evidence="1 2" key="1">
    <citation type="journal article" date="2013" name="Int. J. Syst. Evol. Microbiol.">
        <title>Ilumatobacter nonamiense sp. nov. and Ilumatobacter coccineum sp. nov., isolated from seashore sand.</title>
        <authorList>
            <person name="Matsumoto A."/>
            <person name="Kasai H."/>
            <person name="Matsuo Y."/>
            <person name="Shizuri Y."/>
            <person name="Ichikawa N."/>
            <person name="Fujita N."/>
            <person name="Omura S."/>
            <person name="Takahashi Y."/>
        </authorList>
    </citation>
    <scope>NUCLEOTIDE SEQUENCE [LARGE SCALE GENOMIC DNA]</scope>
    <source>
        <strain evidence="2">NBRC 103263 / KCTC 29153 / YM16-304</strain>
    </source>
</reference>
<gene>
    <name evidence="1" type="ORF">YM304_34310</name>
</gene>
<dbReference type="EMBL" id="AP012057">
    <property type="protein sequence ID" value="BAN03745.1"/>
    <property type="molecule type" value="Genomic_DNA"/>
</dbReference>
<dbReference type="SUPFAM" id="SSF69118">
    <property type="entry name" value="AhpD-like"/>
    <property type="match status" value="1"/>
</dbReference>
<dbReference type="AlphaFoldDB" id="A0A6C7EFE4"/>
<dbReference type="RefSeq" id="WP_015442992.1">
    <property type="nucleotide sequence ID" value="NC_020520.1"/>
</dbReference>
<dbReference type="KEGG" id="aym:YM304_34310"/>
<protein>
    <submittedName>
        <fullName evidence="1">Uncharacterized protein</fullName>
    </submittedName>
</protein>
<evidence type="ECO:0000313" key="1">
    <source>
        <dbReference type="EMBL" id="BAN03745.1"/>
    </source>
</evidence>
<dbReference type="InterPro" id="IPR029032">
    <property type="entry name" value="AhpD-like"/>
</dbReference>
<organism evidence="1 2">
    <name type="scientific">Ilumatobacter coccineus (strain NBRC 103263 / KCTC 29153 / YM16-304)</name>
    <dbReference type="NCBI Taxonomy" id="1313172"/>
    <lineage>
        <taxon>Bacteria</taxon>
        <taxon>Bacillati</taxon>
        <taxon>Actinomycetota</taxon>
        <taxon>Acidimicrobiia</taxon>
        <taxon>Acidimicrobiales</taxon>
        <taxon>Ilumatobacteraceae</taxon>
        <taxon>Ilumatobacter</taxon>
    </lineage>
</organism>
<sequence>MLTNTPLLEQADELRRDAAGRTPGRLAELIDTRVAQLVGTAAAGVRLPDDVSPAEQCVIDIVEQFLVDVHGITDRQFARLSDHYAHDEQVAIMFHLALADGFAKLDLVQRADETTT</sequence>
<name>A0A6C7EFE4_ILUCY</name>
<keyword evidence="2" id="KW-1185">Reference proteome</keyword>